<dbReference type="OrthoDB" id="2186770at2759"/>
<keyword evidence="12" id="KW-1185">Reference proteome</keyword>
<reference evidence="11 12" key="1">
    <citation type="submission" date="2021-08" db="EMBL/GenBank/DDBJ databases">
        <title>Draft Genome Sequence of Phanerochaete sordida strain YK-624.</title>
        <authorList>
            <person name="Mori T."/>
            <person name="Dohra H."/>
            <person name="Suzuki T."/>
            <person name="Kawagishi H."/>
            <person name="Hirai H."/>
        </authorList>
    </citation>
    <scope>NUCLEOTIDE SEQUENCE [LARGE SCALE GENOMIC DNA]</scope>
    <source>
        <strain evidence="11 12">YK-624</strain>
    </source>
</reference>
<feature type="compositionally biased region" description="Low complexity" evidence="9">
    <location>
        <begin position="229"/>
        <end position="259"/>
    </location>
</feature>
<dbReference type="Pfam" id="PF16686">
    <property type="entry name" value="POT1PC"/>
    <property type="match status" value="1"/>
</dbReference>
<dbReference type="Pfam" id="PF02765">
    <property type="entry name" value="POT1"/>
    <property type="match status" value="1"/>
</dbReference>
<evidence type="ECO:0000256" key="5">
    <source>
        <dbReference type="ARBA" id="ARBA00022454"/>
    </source>
</evidence>
<dbReference type="AlphaFoldDB" id="A0A9P3G385"/>
<dbReference type="PANTHER" id="PTHR14513">
    <property type="entry name" value="PROTECTION OF TELOMERES 1"/>
    <property type="match status" value="1"/>
</dbReference>
<evidence type="ECO:0000313" key="12">
    <source>
        <dbReference type="Proteomes" id="UP000703269"/>
    </source>
</evidence>
<evidence type="ECO:0000256" key="8">
    <source>
        <dbReference type="ARBA" id="ARBA00023242"/>
    </source>
</evidence>
<dbReference type="PANTHER" id="PTHR14513:SF0">
    <property type="entry name" value="PROTECTION OF TELOMERES PROTEIN 1"/>
    <property type="match status" value="1"/>
</dbReference>
<dbReference type="InterPro" id="IPR032042">
    <property type="entry name" value="POT1PC"/>
</dbReference>
<feature type="compositionally biased region" description="Low complexity" evidence="9">
    <location>
        <begin position="314"/>
        <end position="330"/>
    </location>
</feature>
<dbReference type="Proteomes" id="UP000703269">
    <property type="component" value="Unassembled WGS sequence"/>
</dbReference>
<feature type="compositionally biased region" description="Low complexity" evidence="9">
    <location>
        <begin position="347"/>
        <end position="360"/>
    </location>
</feature>
<keyword evidence="7" id="KW-0238">DNA-binding</keyword>
<name>A0A9P3G385_9APHY</name>
<feature type="compositionally biased region" description="Basic residues" evidence="9">
    <location>
        <begin position="372"/>
        <end position="384"/>
    </location>
</feature>
<gene>
    <name evidence="11" type="ORF">PsYK624_031420</name>
</gene>
<keyword evidence="6" id="KW-0779">Telomere</keyword>
<dbReference type="SMART" id="SM00976">
    <property type="entry name" value="Telo_bind"/>
    <property type="match status" value="1"/>
</dbReference>
<evidence type="ECO:0000256" key="7">
    <source>
        <dbReference type="ARBA" id="ARBA00023125"/>
    </source>
</evidence>
<keyword evidence="5" id="KW-0158">Chromosome</keyword>
<dbReference type="EMBL" id="BPQB01000005">
    <property type="protein sequence ID" value="GJE87059.1"/>
    <property type="molecule type" value="Genomic_DNA"/>
</dbReference>
<feature type="region of interest" description="Disordered" evidence="9">
    <location>
        <begin position="997"/>
        <end position="1040"/>
    </location>
</feature>
<feature type="domain" description="Telomeric single stranded DNA binding POT1/Cdc13" evidence="10">
    <location>
        <begin position="539"/>
        <end position="676"/>
    </location>
</feature>
<dbReference type="InterPro" id="IPR028389">
    <property type="entry name" value="POT1"/>
</dbReference>
<dbReference type="Gene3D" id="2.40.50.140">
    <property type="entry name" value="Nucleic acid-binding proteins"/>
    <property type="match status" value="4"/>
</dbReference>
<dbReference type="InterPro" id="IPR012340">
    <property type="entry name" value="NA-bd_OB-fold"/>
</dbReference>
<dbReference type="GO" id="GO:0032210">
    <property type="term" value="P:regulation of telomere maintenance via telomerase"/>
    <property type="evidence" value="ECO:0007669"/>
    <property type="project" value="TreeGrafter"/>
</dbReference>
<dbReference type="GO" id="GO:0016233">
    <property type="term" value="P:telomere capping"/>
    <property type="evidence" value="ECO:0007669"/>
    <property type="project" value="TreeGrafter"/>
</dbReference>
<feature type="compositionally biased region" description="Low complexity" evidence="9">
    <location>
        <begin position="433"/>
        <end position="517"/>
    </location>
</feature>
<dbReference type="InterPro" id="IPR011564">
    <property type="entry name" value="Telomer_end-bd_POT1/Cdc13"/>
</dbReference>
<evidence type="ECO:0000256" key="9">
    <source>
        <dbReference type="SAM" id="MobiDB-lite"/>
    </source>
</evidence>
<comment type="subcellular location">
    <subcellularLocation>
        <location evidence="2">Chromosome</location>
        <location evidence="2">Telomere</location>
    </subcellularLocation>
    <subcellularLocation>
        <location evidence="1">Nucleus</location>
    </subcellularLocation>
</comment>
<comment type="caution">
    <text evidence="11">The sequence shown here is derived from an EMBL/GenBank/DDBJ whole genome shotgun (WGS) entry which is preliminary data.</text>
</comment>
<feature type="region of interest" description="Disordered" evidence="9">
    <location>
        <begin position="217"/>
        <end position="522"/>
    </location>
</feature>
<dbReference type="GO" id="GO:0010521">
    <property type="term" value="F:telomerase inhibitor activity"/>
    <property type="evidence" value="ECO:0007669"/>
    <property type="project" value="TreeGrafter"/>
</dbReference>
<dbReference type="GO" id="GO:0098505">
    <property type="term" value="F:G-rich strand telomeric DNA binding"/>
    <property type="evidence" value="ECO:0007669"/>
    <property type="project" value="TreeGrafter"/>
</dbReference>
<comment type="similarity">
    <text evidence="3">Belongs to the telombin family.</text>
</comment>
<protein>
    <recommendedName>
        <fullName evidence="4">Protection of telomeres protein 1</fullName>
    </recommendedName>
</protein>
<evidence type="ECO:0000256" key="6">
    <source>
        <dbReference type="ARBA" id="ARBA00022895"/>
    </source>
</evidence>
<dbReference type="SUPFAM" id="SSF50249">
    <property type="entry name" value="Nucleic acid-binding proteins"/>
    <property type="match status" value="2"/>
</dbReference>
<evidence type="ECO:0000259" key="10">
    <source>
        <dbReference type="SMART" id="SM00976"/>
    </source>
</evidence>
<feature type="region of interest" description="Disordered" evidence="9">
    <location>
        <begin position="1"/>
        <end position="65"/>
    </location>
</feature>
<keyword evidence="8" id="KW-0539">Nucleus</keyword>
<sequence>MSRPDNRVNAARARSLARIPTSSQTMKRARRRADLDAGGPAKRPRTRSGDKAVAQGDNPFHSSLKRSASDVCEGSTTDGFLLLNVARKPAVVHGAVRLVVDAHDKGDSVEFDVVFPPPCTALLTKAGVEFCMNDSFMLSLKGAQVERKEIRTSGRTVTKLLPMVLSFPRGVSLRFSLVGASPLSGQTFDLWTDAASGIEPEEPARPPSALAPSQEDWFLTPVEPPPSATPATSADTVPSQQLAEPSDAARAEASPPAADGTPVPSGKPNAEEAPDPETDGPQKPPPPAPLTAEPRKAPPNRPLYRNVPGRVTRTATAAAAKKSTANAPKAARSKETTPAPPAPAPPVQEALEPELASAAATDTGAPQETKKAQKRKAKLAKKAGKIVEQAGAAQEQEQEPPRDPAQLTHDATPVPKPATASKSPPAQVPQLKPSGSTSTTASAEAGPSSAKPGPSSQKSQPQASSSAARAPPAMPQRTTRPSTPVTASTSSAKAPTKSFKGSSVSSQPSSRPSLATSASGQDPGLALEAGCVGDNGLIYSPLASLRENFNVNCIAVVASAPKEPSRTSTNEWKLKLVLVDPSNADLDNMTHGFTMNCFKKDDGELPQCKQGDVIILTTFQVKSFHERLEGLCASYLAWTWTLFDPEAGKTTLMHPAQPQPGARELAYCVALNDWWRALRREQERERSNVISHQIGGDASREWPASQRYSVMREHRLIQDASPQAQPNGYFDCTVEVLHGHKNSLDNVYSVYVTDYTLNERVTPITAGWCPHALAPYVLRIEMWDEAAPRGAQLKPHTYVALKNVRMQVAKNGHWEAKFTHAQRLRVLDEDELEGEEYLVKLLERKAKWEKEAEAKGEYQFPHKLISEAALDSHFCCTVEVLLVKQKEATRTLMWVTDYTTRADLAPIASTAAEHAHGLPTERILKVALTDEQAGVGAALAPGDVVAVRKLRLKGARGRDVAGVLSGSERLVHKLNPQTTGSEECLALLSRKKAWKKQVEEEKARGKAKPNGKAGGAPNGKGTMAVRKKQKEPAKERPRHTVTLRQLHSLHDGSKPMWYRVVARVVDFFPHDIKNWVVLHCTGCDKDIPESFRICTRCDTDMAETHVRPFYRFWLEIEDEDGARECVIGAFSSYPFLPDFLEDLPPADLRDDEEALEKLTERLRPLLGSDLIDNYNDLLQNAKEDGSIDPSDAPLLTFVIGAKAGDNPHLSVMKCSPLE</sequence>
<evidence type="ECO:0000256" key="4">
    <source>
        <dbReference type="ARBA" id="ARBA00015253"/>
    </source>
</evidence>
<evidence type="ECO:0000256" key="3">
    <source>
        <dbReference type="ARBA" id="ARBA00008442"/>
    </source>
</evidence>
<evidence type="ECO:0000256" key="2">
    <source>
        <dbReference type="ARBA" id="ARBA00004574"/>
    </source>
</evidence>
<evidence type="ECO:0000313" key="11">
    <source>
        <dbReference type="EMBL" id="GJE87059.1"/>
    </source>
</evidence>
<evidence type="ECO:0000256" key="1">
    <source>
        <dbReference type="ARBA" id="ARBA00004123"/>
    </source>
</evidence>
<proteinExistence type="inferred from homology"/>
<organism evidence="11 12">
    <name type="scientific">Phanerochaete sordida</name>
    <dbReference type="NCBI Taxonomy" id="48140"/>
    <lineage>
        <taxon>Eukaryota</taxon>
        <taxon>Fungi</taxon>
        <taxon>Dikarya</taxon>
        <taxon>Basidiomycota</taxon>
        <taxon>Agaricomycotina</taxon>
        <taxon>Agaricomycetes</taxon>
        <taxon>Polyporales</taxon>
        <taxon>Phanerochaetaceae</taxon>
        <taxon>Phanerochaete</taxon>
    </lineage>
</organism>
<accession>A0A9P3G385</accession>
<dbReference type="GO" id="GO:0000783">
    <property type="term" value="C:nuclear telomere cap complex"/>
    <property type="evidence" value="ECO:0007669"/>
    <property type="project" value="TreeGrafter"/>
</dbReference>